<dbReference type="Gene3D" id="3.40.50.12780">
    <property type="entry name" value="N-terminal domain of ligase-like"/>
    <property type="match status" value="1"/>
</dbReference>
<keyword evidence="2" id="KW-0596">Phosphopantetheine</keyword>
<accession>A0ABX0ZN17</accession>
<dbReference type="Pfam" id="PF00501">
    <property type="entry name" value="AMP-binding"/>
    <property type="match status" value="1"/>
</dbReference>
<dbReference type="SMART" id="SM00823">
    <property type="entry name" value="PKS_PP"/>
    <property type="match status" value="1"/>
</dbReference>
<evidence type="ECO:0000313" key="6">
    <source>
        <dbReference type="EMBL" id="NJP45274.1"/>
    </source>
</evidence>
<dbReference type="InterPro" id="IPR010071">
    <property type="entry name" value="AA_adenyl_dom"/>
</dbReference>
<evidence type="ECO:0000256" key="3">
    <source>
        <dbReference type="ARBA" id="ARBA00022553"/>
    </source>
</evidence>
<reference evidence="6 7" key="1">
    <citation type="submission" date="2020-03" db="EMBL/GenBank/DDBJ databases">
        <title>WGS of actinomycetes isolated from Thailand.</title>
        <authorList>
            <person name="Thawai C."/>
        </authorList>
    </citation>
    <scope>NUCLEOTIDE SEQUENCE [LARGE SCALE GENOMIC DNA]</scope>
    <source>
        <strain evidence="6 7">PRB2-1</strain>
    </source>
</reference>
<evidence type="ECO:0000259" key="5">
    <source>
        <dbReference type="PROSITE" id="PS50075"/>
    </source>
</evidence>
<dbReference type="SUPFAM" id="SSF56801">
    <property type="entry name" value="Acetyl-CoA synthetase-like"/>
    <property type="match status" value="1"/>
</dbReference>
<dbReference type="Gene3D" id="3.40.109.10">
    <property type="entry name" value="NADH Oxidase"/>
    <property type="match status" value="1"/>
</dbReference>
<dbReference type="InterPro" id="IPR020845">
    <property type="entry name" value="AMP-binding_CS"/>
</dbReference>
<evidence type="ECO:0000313" key="7">
    <source>
        <dbReference type="Proteomes" id="UP000734511"/>
    </source>
</evidence>
<dbReference type="InterPro" id="IPR001031">
    <property type="entry name" value="Thioesterase"/>
</dbReference>
<dbReference type="SUPFAM" id="SSF53474">
    <property type="entry name" value="alpha/beta-Hydrolases"/>
    <property type="match status" value="1"/>
</dbReference>
<dbReference type="InterPro" id="IPR020806">
    <property type="entry name" value="PKS_PP-bd"/>
</dbReference>
<dbReference type="InterPro" id="IPR000873">
    <property type="entry name" value="AMP-dep_synth/lig_dom"/>
</dbReference>
<dbReference type="NCBIfam" id="TIGR01733">
    <property type="entry name" value="AA-adenyl-dom"/>
    <property type="match status" value="1"/>
</dbReference>
<dbReference type="Proteomes" id="UP000734511">
    <property type="component" value="Unassembled WGS sequence"/>
</dbReference>
<dbReference type="InterPro" id="IPR045851">
    <property type="entry name" value="AMP-bd_C_sf"/>
</dbReference>
<evidence type="ECO:0000256" key="2">
    <source>
        <dbReference type="ARBA" id="ARBA00022450"/>
    </source>
</evidence>
<sequence length="1364" mass="143987">MPGAPPGLLPDLLAAQALARPGDIAVVCEGESLTFRELADQAEDMARFLRHLGVGPDTPVGVFVEPSLELMTGVWGVLRSGGGYLPLAPDYPPERIRHIARDAGVRVVITQDALRHRLADVLGTGPGDGGPEVVTPDDVVKFTRGSSAADPAGPLDRPGPADLAYVIYTSGSTGRPKGVAIEHRSIAHQMDWLGRTFGLGPRSTVLLKSPVSFDAAQWEILAPACGSRVVVGAGGIHRDPARLVETVVRYGVTVLQGVPTLLRALVETDELHRCRSLTHLFSGGEALSRTLAAKVTGALPGTALVNLYGPTECTINTSAHVVDPAALRDGPDAVPIGTPVSGLRYHILDTHGRPVPPGQTGELHISGVQLARGYLGRPDLTADRFRPAADFPGIAAGPGHERLYRTGDLAQWNPDGTAQFAGRADNQVKLHGFRIELDEVCLAIEAHDWVKNAAVLLHTDARTGIPSLVACVELSPREAALMDQGEHADHHVSKSSKLQVRAQLSDPGVRPAADLAGRPAVPLPGAAASPEQRRLAFARKTYRFYEGGTATPADLLDALGRRTEGAPPRRPQELTLGELGAILRNFGQHRSQERLLPKYAYASPGSLYAAQLYVEAGGLPGLAPGTYYYHPVGHELVLVRAHTPAPGLRVHLVGHRAAIEPVYKKNIWEVLEIEAGHMAGLFDHVLPAHGLGLDDAPRDPGLPRLLGCAEGDRLLASFALAPRTPAHALPPAGRLLDAYVQIHPGGGTGLPSGQYRYEAGALHRIGAELVLKRHVIAINQAVYERASFGVTFVSRAADGNAAGGADSAGGNSTGRADGTPYVDLGRGLQHLMTNDSGLGFMSAGYSSRGDDDLPAARRMAVVLRGAGRPAGPSYFCVGGKVSDEQLRHEGMHEDQVHMKGPAELIREDLAAVLPQYMLPARILVLPALPHTPSGKVDRLALAARVEEAAAQAGPPVEPRNRVEERLCALWRSAMRRDHVAVHDDFFGLGGNSLVAVALMRRVNEAFGCGLPPQTLFEAPTVARLAEAVTAGTATAPSRLAPLRAGDGGAPVFCWPGLGGFTMNLRLLAARAPGDRPVYGVQSFGLNEGESPYASLEQMAAADIAALREVQPAGPYTLWGYSFGARVAFETAWQLEQAGERVERLFLLAPGSPRVGGVAQPDGAGAGAAAAVSVPGASAAPVTGPAVADFADPVFTTILFSVFAARVGGPGLAECLREATDAESFALFVERAFPQLDPALIRRVVAVVRRTYGLGFADADPAARRIQAPVTVFRARGDEPSFLERAPGRTVLPPTVVPLEADHYGALRDPGVDELAKALRRAERRQDPEPAPMPVAPLAVPVPGPVPQPVPQPGTPTERTPTCPM</sequence>
<dbReference type="InterPro" id="IPR009081">
    <property type="entry name" value="PP-bd_ACP"/>
</dbReference>
<feature type="domain" description="Carrier" evidence="5">
    <location>
        <begin position="957"/>
        <end position="1032"/>
    </location>
</feature>
<dbReference type="PROSITE" id="PS00455">
    <property type="entry name" value="AMP_BINDING"/>
    <property type="match status" value="1"/>
</dbReference>
<keyword evidence="7" id="KW-1185">Reference proteome</keyword>
<dbReference type="SUPFAM" id="SSF47336">
    <property type="entry name" value="ACP-like"/>
    <property type="match status" value="1"/>
</dbReference>
<dbReference type="Gene3D" id="3.30.300.30">
    <property type="match status" value="2"/>
</dbReference>
<feature type="region of interest" description="Disordered" evidence="4">
    <location>
        <begin position="1320"/>
        <end position="1364"/>
    </location>
</feature>
<dbReference type="EMBL" id="JAATEJ010000013">
    <property type="protein sequence ID" value="NJP45274.1"/>
    <property type="molecule type" value="Genomic_DNA"/>
</dbReference>
<organism evidence="6 7">
    <name type="scientific">Actinacidiphila epipremni</name>
    <dbReference type="NCBI Taxonomy" id="2053013"/>
    <lineage>
        <taxon>Bacteria</taxon>
        <taxon>Bacillati</taxon>
        <taxon>Actinomycetota</taxon>
        <taxon>Actinomycetes</taxon>
        <taxon>Kitasatosporales</taxon>
        <taxon>Streptomycetaceae</taxon>
        <taxon>Actinacidiphila</taxon>
    </lineage>
</organism>
<dbReference type="Pfam" id="PF00550">
    <property type="entry name" value="PP-binding"/>
    <property type="match status" value="1"/>
</dbReference>
<comment type="caution">
    <text evidence="6">The sequence shown here is derived from an EMBL/GenBank/DDBJ whole genome shotgun (WGS) entry which is preliminary data.</text>
</comment>
<dbReference type="Gene3D" id="1.10.1200.10">
    <property type="entry name" value="ACP-like"/>
    <property type="match status" value="1"/>
</dbReference>
<dbReference type="PANTHER" id="PTHR45527">
    <property type="entry name" value="NONRIBOSOMAL PEPTIDE SYNTHETASE"/>
    <property type="match status" value="1"/>
</dbReference>
<feature type="compositionally biased region" description="Pro residues" evidence="4">
    <location>
        <begin position="1328"/>
        <end position="1353"/>
    </location>
</feature>
<dbReference type="InterPro" id="IPR042099">
    <property type="entry name" value="ANL_N_sf"/>
</dbReference>
<dbReference type="InterPro" id="IPR029058">
    <property type="entry name" value="AB_hydrolase_fold"/>
</dbReference>
<gene>
    <name evidence="6" type="ORF">HCN08_17980</name>
</gene>
<dbReference type="PROSITE" id="PS50075">
    <property type="entry name" value="CARRIER"/>
    <property type="match status" value="1"/>
</dbReference>
<proteinExistence type="predicted"/>
<name>A0ABX0ZN17_9ACTN</name>
<protein>
    <submittedName>
        <fullName evidence="6">Amino acid adenylation domain-containing protein</fullName>
    </submittedName>
</protein>
<dbReference type="InterPro" id="IPR000415">
    <property type="entry name" value="Nitroreductase-like"/>
</dbReference>
<dbReference type="InterPro" id="IPR036736">
    <property type="entry name" value="ACP-like_sf"/>
</dbReference>
<comment type="cofactor">
    <cofactor evidence="1">
        <name>pantetheine 4'-phosphate</name>
        <dbReference type="ChEBI" id="CHEBI:47942"/>
    </cofactor>
</comment>
<keyword evidence="3" id="KW-0597">Phosphoprotein</keyword>
<feature type="compositionally biased region" description="Low complexity" evidence="4">
    <location>
        <begin position="801"/>
        <end position="810"/>
    </location>
</feature>
<dbReference type="PANTHER" id="PTHR45527:SF1">
    <property type="entry name" value="FATTY ACID SYNTHASE"/>
    <property type="match status" value="1"/>
</dbReference>
<dbReference type="CDD" id="cd05930">
    <property type="entry name" value="A_NRPS"/>
    <property type="match status" value="1"/>
</dbReference>
<dbReference type="Gene3D" id="3.40.50.1820">
    <property type="entry name" value="alpha/beta hydrolase"/>
    <property type="match status" value="1"/>
</dbReference>
<dbReference type="Pfam" id="PF00975">
    <property type="entry name" value="Thioesterase"/>
    <property type="match status" value="1"/>
</dbReference>
<evidence type="ECO:0000256" key="1">
    <source>
        <dbReference type="ARBA" id="ARBA00001957"/>
    </source>
</evidence>
<feature type="region of interest" description="Disordered" evidence="4">
    <location>
        <begin position="801"/>
        <end position="820"/>
    </location>
</feature>
<evidence type="ECO:0000256" key="4">
    <source>
        <dbReference type="SAM" id="MobiDB-lite"/>
    </source>
</evidence>